<accession>A0A0G1L5Z3</accession>
<dbReference type="Gene3D" id="3.40.50.450">
    <property type="match status" value="1"/>
</dbReference>
<protein>
    <recommendedName>
        <fullName evidence="3">Protein containing YHS domain protein</fullName>
    </recommendedName>
</protein>
<dbReference type="InterPro" id="IPR041164">
    <property type="entry name" value="LDcluster4"/>
</dbReference>
<comment type="caution">
    <text evidence="1">The sequence shown here is derived from an EMBL/GenBank/DDBJ whole genome shotgun (WGS) entry which is preliminary data.</text>
</comment>
<dbReference type="PANTHER" id="PTHR43393">
    <property type="entry name" value="CYTOKININ RIBOSIDE 5'-MONOPHOSPHATE PHOSPHORIBOHYDROLASE"/>
    <property type="match status" value="1"/>
</dbReference>
<dbReference type="GO" id="GO:0005829">
    <property type="term" value="C:cytosol"/>
    <property type="evidence" value="ECO:0007669"/>
    <property type="project" value="TreeGrafter"/>
</dbReference>
<dbReference type="EMBL" id="LCKF01000016">
    <property type="protein sequence ID" value="KKT91195.1"/>
    <property type="molecule type" value="Genomic_DNA"/>
</dbReference>
<evidence type="ECO:0008006" key="3">
    <source>
        <dbReference type="Google" id="ProtNLM"/>
    </source>
</evidence>
<dbReference type="PANTHER" id="PTHR43393:SF3">
    <property type="entry name" value="LYSINE DECARBOXYLASE-LIKE PROTEIN"/>
    <property type="match status" value="1"/>
</dbReference>
<reference evidence="1 2" key="1">
    <citation type="journal article" date="2015" name="Nature">
        <title>rRNA introns, odd ribosomes, and small enigmatic genomes across a large radiation of phyla.</title>
        <authorList>
            <person name="Brown C.T."/>
            <person name="Hug L.A."/>
            <person name="Thomas B.C."/>
            <person name="Sharon I."/>
            <person name="Castelle C.J."/>
            <person name="Singh A."/>
            <person name="Wilkins M.J."/>
            <person name="Williams K.H."/>
            <person name="Banfield J.F."/>
        </authorList>
    </citation>
    <scope>NUCLEOTIDE SEQUENCE [LARGE SCALE GENOMIC DNA]</scope>
</reference>
<organism evidence="1 2">
    <name type="scientific">Candidatus Jorgensenbacteria bacterium GW2011_GWA2_45_13</name>
    <dbReference type="NCBI Taxonomy" id="1618662"/>
    <lineage>
        <taxon>Bacteria</taxon>
        <taxon>Candidatus Joergenseniibacteriota</taxon>
    </lineage>
</organism>
<dbReference type="Pfam" id="PF18306">
    <property type="entry name" value="LDcluster4"/>
    <property type="match status" value="1"/>
</dbReference>
<name>A0A0G1L5Z3_9BACT</name>
<gene>
    <name evidence="1" type="ORF">UW92_C0016G0004</name>
</gene>
<proteinExistence type="predicted"/>
<dbReference type="AlphaFoldDB" id="A0A0G1L5Z3"/>
<dbReference type="SUPFAM" id="SSF102405">
    <property type="entry name" value="MCP/YpsA-like"/>
    <property type="match status" value="1"/>
</dbReference>
<dbReference type="Proteomes" id="UP000033966">
    <property type="component" value="Unassembled WGS sequence"/>
</dbReference>
<dbReference type="InterPro" id="IPR052341">
    <property type="entry name" value="LOG_family_nucleotidases"/>
</dbReference>
<sequence length="215" mass="23398">MQAKTKRTTKKKEVEEMTKSASYSYHLKYKICVSGAAETGHCTDGTFEKSQQIGREIAKRGLILVTGATTGTPYWAAKGAKEAGGMVIGLSPAASKLAHLKSYRLPVDYHDLIIYTGFDYAGRNLLLTRSSDAIITICGRIGTLNEFTIGFEDQKPMGVLEGTGGTADRVREIVEQSHRGPGKVVYSHDPADLVEQVIAMIESEEKKNGTKGRIL</sequence>
<evidence type="ECO:0000313" key="2">
    <source>
        <dbReference type="Proteomes" id="UP000033966"/>
    </source>
</evidence>
<evidence type="ECO:0000313" key="1">
    <source>
        <dbReference type="EMBL" id="KKT91195.1"/>
    </source>
</evidence>